<comment type="caution">
    <text evidence="1">The sequence shown here is derived from an EMBL/GenBank/DDBJ whole genome shotgun (WGS) entry which is preliminary data.</text>
</comment>
<sequence>MSSIGLPLSPTIILPGRWLHIKRNSPSFSFIDTFHRFSGHYSFSGQASNQKVTHLCQKEIQTLLYRHSGGFQKTQHLQTLLKTGIVVEKFLDFTLRPAVINGLY</sequence>
<dbReference type="AlphaFoldDB" id="A0AAV4TWU5"/>
<protein>
    <submittedName>
        <fullName evidence="1">Uncharacterized protein</fullName>
    </submittedName>
</protein>
<reference evidence="1 2" key="1">
    <citation type="submission" date="2021-06" db="EMBL/GenBank/DDBJ databases">
        <title>Caerostris darwini draft genome.</title>
        <authorList>
            <person name="Kono N."/>
            <person name="Arakawa K."/>
        </authorList>
    </citation>
    <scope>NUCLEOTIDE SEQUENCE [LARGE SCALE GENOMIC DNA]</scope>
</reference>
<evidence type="ECO:0000313" key="2">
    <source>
        <dbReference type="Proteomes" id="UP001054837"/>
    </source>
</evidence>
<gene>
    <name evidence="1" type="ORF">CDAR_569491</name>
</gene>
<organism evidence="1 2">
    <name type="scientific">Caerostris darwini</name>
    <dbReference type="NCBI Taxonomy" id="1538125"/>
    <lineage>
        <taxon>Eukaryota</taxon>
        <taxon>Metazoa</taxon>
        <taxon>Ecdysozoa</taxon>
        <taxon>Arthropoda</taxon>
        <taxon>Chelicerata</taxon>
        <taxon>Arachnida</taxon>
        <taxon>Araneae</taxon>
        <taxon>Araneomorphae</taxon>
        <taxon>Entelegynae</taxon>
        <taxon>Araneoidea</taxon>
        <taxon>Araneidae</taxon>
        <taxon>Caerostris</taxon>
    </lineage>
</organism>
<keyword evidence="2" id="KW-1185">Reference proteome</keyword>
<evidence type="ECO:0000313" key="1">
    <source>
        <dbReference type="EMBL" id="GIY50369.1"/>
    </source>
</evidence>
<proteinExistence type="predicted"/>
<name>A0AAV4TWU5_9ARAC</name>
<dbReference type="EMBL" id="BPLQ01010382">
    <property type="protein sequence ID" value="GIY50369.1"/>
    <property type="molecule type" value="Genomic_DNA"/>
</dbReference>
<dbReference type="Proteomes" id="UP001054837">
    <property type="component" value="Unassembled WGS sequence"/>
</dbReference>
<accession>A0AAV4TWU5</accession>